<gene>
    <name evidence="1" type="ORF">H6G95_27455</name>
</gene>
<sequence>MARTRQEYLQELANDMGIPISSLTIEISGYGKEQGTQTNSRMSAIKISIVKPFRISARLLNGGRIHNMIFGRYADIYLDIFINIVTRIKRYIRV</sequence>
<dbReference type="EMBL" id="JACJTE010000046">
    <property type="protein sequence ID" value="MBD2564275.1"/>
    <property type="molecule type" value="Genomic_DNA"/>
</dbReference>
<protein>
    <submittedName>
        <fullName evidence="1">Uncharacterized protein</fullName>
    </submittedName>
</protein>
<proteinExistence type="predicted"/>
<keyword evidence="2" id="KW-1185">Reference proteome</keyword>
<comment type="caution">
    <text evidence="1">The sequence shown here is derived from an EMBL/GenBank/DDBJ whole genome shotgun (WGS) entry which is preliminary data.</text>
</comment>
<evidence type="ECO:0000313" key="2">
    <source>
        <dbReference type="Proteomes" id="UP000604661"/>
    </source>
</evidence>
<evidence type="ECO:0000313" key="1">
    <source>
        <dbReference type="EMBL" id="MBD2564275.1"/>
    </source>
</evidence>
<dbReference type="Proteomes" id="UP000604661">
    <property type="component" value="Unassembled WGS sequence"/>
</dbReference>
<accession>A0ABR8F270</accession>
<reference evidence="1 2" key="1">
    <citation type="journal article" date="2020" name="ISME J.">
        <title>Comparative genomics reveals insights into cyanobacterial evolution and habitat adaptation.</title>
        <authorList>
            <person name="Chen M.Y."/>
            <person name="Teng W.K."/>
            <person name="Zhao L."/>
            <person name="Hu C.X."/>
            <person name="Zhou Y.K."/>
            <person name="Han B.P."/>
            <person name="Song L.R."/>
            <person name="Shu W.S."/>
        </authorList>
    </citation>
    <scope>NUCLEOTIDE SEQUENCE [LARGE SCALE GENOMIC DNA]</scope>
    <source>
        <strain evidence="1 2">FACHB-391</strain>
    </source>
</reference>
<organism evidence="1 2">
    <name type="scientific">Nostoc linckia FACHB-391</name>
    <dbReference type="NCBI Taxonomy" id="2692906"/>
    <lineage>
        <taxon>Bacteria</taxon>
        <taxon>Bacillati</taxon>
        <taxon>Cyanobacteriota</taxon>
        <taxon>Cyanophyceae</taxon>
        <taxon>Nostocales</taxon>
        <taxon>Nostocaceae</taxon>
        <taxon>Nostoc</taxon>
    </lineage>
</organism>
<dbReference type="RefSeq" id="WP_190899764.1">
    <property type="nucleotide sequence ID" value="NZ_JACJTE010000046.1"/>
</dbReference>
<name>A0ABR8F270_NOSLI</name>